<gene>
    <name evidence="1" type="ORF">BSAL_91580</name>
</gene>
<evidence type="ECO:0000313" key="2">
    <source>
        <dbReference type="Proteomes" id="UP000051952"/>
    </source>
</evidence>
<protein>
    <submittedName>
        <fullName evidence="1">Uncharacterized protein</fullName>
    </submittedName>
</protein>
<dbReference type="EMBL" id="CYKH01001239">
    <property type="protein sequence ID" value="CUI14495.1"/>
    <property type="molecule type" value="Genomic_DNA"/>
</dbReference>
<organism evidence="1 2">
    <name type="scientific">Bodo saltans</name>
    <name type="common">Flagellated protozoan</name>
    <dbReference type="NCBI Taxonomy" id="75058"/>
    <lineage>
        <taxon>Eukaryota</taxon>
        <taxon>Discoba</taxon>
        <taxon>Euglenozoa</taxon>
        <taxon>Kinetoplastea</taxon>
        <taxon>Metakinetoplastina</taxon>
        <taxon>Eubodonida</taxon>
        <taxon>Bodonidae</taxon>
        <taxon>Bodo</taxon>
    </lineage>
</organism>
<dbReference type="VEuPathDB" id="TriTrypDB:BSAL_91580"/>
<name>A0A0S4KHB1_BODSA</name>
<keyword evidence="2" id="KW-1185">Reference proteome</keyword>
<proteinExistence type="predicted"/>
<evidence type="ECO:0000313" key="1">
    <source>
        <dbReference type="EMBL" id="CUI14495.1"/>
    </source>
</evidence>
<reference evidence="2" key="1">
    <citation type="submission" date="2015-09" db="EMBL/GenBank/DDBJ databases">
        <authorList>
            <consortium name="Pathogen Informatics"/>
        </authorList>
    </citation>
    <scope>NUCLEOTIDE SEQUENCE [LARGE SCALE GENOMIC DNA]</scope>
    <source>
        <strain evidence="2">Lake Konstanz</strain>
    </source>
</reference>
<dbReference type="AlphaFoldDB" id="A0A0S4KHB1"/>
<sequence>MWADTTNFVSPPPPPLKNSFFFFKKKPTLNCPLPNCSLPVHITTHIPFDSVSCPSIVAPPPLIYSHFCVCFSFPLFL</sequence>
<dbReference type="Proteomes" id="UP000051952">
    <property type="component" value="Unassembled WGS sequence"/>
</dbReference>
<accession>A0A0S4KHB1</accession>